<organism evidence="10 11">
    <name type="scientific">Yersinia enterocolitica subsp. palearctica serotype O:3 (strain DSM 13030 / CIP 106945 / Y11)</name>
    <dbReference type="NCBI Taxonomy" id="930944"/>
    <lineage>
        <taxon>Bacteria</taxon>
        <taxon>Pseudomonadati</taxon>
        <taxon>Pseudomonadota</taxon>
        <taxon>Gammaproteobacteria</taxon>
        <taxon>Enterobacterales</taxon>
        <taxon>Yersiniaceae</taxon>
        <taxon>Yersinia</taxon>
    </lineage>
</organism>
<reference evidence="10 11" key="1">
    <citation type="journal article" date="2011" name="J. Bacteriol.">
        <title>Complete genome sequence of Yersinia enterocolitica subsp. palearctica serogroup O:3.</title>
        <authorList>
            <person name="Batzilla J."/>
            <person name="Hoper D."/>
            <person name="Antonenka U."/>
            <person name="Heesemann J."/>
            <person name="Rakin A."/>
        </authorList>
    </citation>
    <scope>NUCLEOTIDE SEQUENCE [LARGE SCALE GENOMIC DNA]</scope>
    <source>
        <strain evidence="11">DSM 13030 / CIP 106945 / Y11</strain>
    </source>
</reference>
<dbReference type="Proteomes" id="UP000008084">
    <property type="component" value="Chromosome"/>
</dbReference>
<dbReference type="EC" id="6.3.4.19" evidence="8"/>
<dbReference type="CDD" id="cd01992">
    <property type="entry name" value="TilS_N"/>
    <property type="match status" value="1"/>
</dbReference>
<keyword evidence="2 8" id="KW-0963">Cytoplasm</keyword>
<dbReference type="SUPFAM" id="SSF52402">
    <property type="entry name" value="Adenine nucleotide alpha hydrolases-like"/>
    <property type="match status" value="1"/>
</dbReference>
<dbReference type="NCBIfam" id="TIGR02432">
    <property type="entry name" value="lysidine_TilS_N"/>
    <property type="match status" value="1"/>
</dbReference>
<dbReference type="SUPFAM" id="SSF82829">
    <property type="entry name" value="MesJ substrate recognition domain-like"/>
    <property type="match status" value="1"/>
</dbReference>
<evidence type="ECO:0000256" key="1">
    <source>
        <dbReference type="ARBA" id="ARBA00004496"/>
    </source>
</evidence>
<comment type="subcellular location">
    <subcellularLocation>
        <location evidence="1 8">Cytoplasm</location>
    </subcellularLocation>
</comment>
<dbReference type="HOGENOM" id="CLU_018869_2_0_6"/>
<dbReference type="InterPro" id="IPR015262">
    <property type="entry name" value="tRNA_Ile_lys_synt_subst-bd"/>
</dbReference>
<feature type="domain" description="Lysidine-tRNA(Ile) synthetase C-terminal" evidence="9">
    <location>
        <begin position="379"/>
        <end position="451"/>
    </location>
</feature>
<evidence type="ECO:0000256" key="7">
    <source>
        <dbReference type="ARBA" id="ARBA00048539"/>
    </source>
</evidence>
<proteinExistence type="inferred from homology"/>
<dbReference type="PANTHER" id="PTHR43033">
    <property type="entry name" value="TRNA(ILE)-LYSIDINE SYNTHASE-RELATED"/>
    <property type="match status" value="1"/>
</dbReference>
<evidence type="ECO:0000256" key="8">
    <source>
        <dbReference type="HAMAP-Rule" id="MF_01161"/>
    </source>
</evidence>
<dbReference type="NCBIfam" id="NF007942">
    <property type="entry name" value="PRK10660.1"/>
    <property type="match status" value="1"/>
</dbReference>
<dbReference type="InterPro" id="IPR014729">
    <property type="entry name" value="Rossmann-like_a/b/a_fold"/>
</dbReference>
<comment type="catalytic activity">
    <reaction evidence="7 8">
        <text>cytidine(34) in tRNA(Ile2) + L-lysine + ATP = lysidine(34) in tRNA(Ile2) + AMP + diphosphate + H(+)</text>
        <dbReference type="Rhea" id="RHEA:43744"/>
        <dbReference type="Rhea" id="RHEA-COMP:10625"/>
        <dbReference type="Rhea" id="RHEA-COMP:10670"/>
        <dbReference type="ChEBI" id="CHEBI:15378"/>
        <dbReference type="ChEBI" id="CHEBI:30616"/>
        <dbReference type="ChEBI" id="CHEBI:32551"/>
        <dbReference type="ChEBI" id="CHEBI:33019"/>
        <dbReference type="ChEBI" id="CHEBI:82748"/>
        <dbReference type="ChEBI" id="CHEBI:83665"/>
        <dbReference type="ChEBI" id="CHEBI:456215"/>
        <dbReference type="EC" id="6.3.4.19"/>
    </reaction>
</comment>
<sequence length="461" mass="51394">MNATPATSNVLLNPLFAQLGEQRHVLVGFSGGLDSSVLLHLLVCLRDQLIPDLMIRAIHIHHGLNPLADSWVKHCQQQCEQWKIPLEVVRVTIDARHAGIEAAARTVRYQAFASHLATNEVLVTAQHLDDQCETFLLALKRGSGPAGLSAMAAKMPFAHSQLWRPLLVFSRETLENYAQVQRLQWIEDDSNQDDRFDRNFLRLKILPLLTQRWPHFAQATARSAGLCAEQEQLLDELLADSLQQLQNAEGALSVEGLLVASEAKRAAILRRWLAQWGAAMPSQSQLQRLWLEVAMARQDAEPQLTLGAHQVRRFRQYLYLLSPLTEIRIPHLPWATVQAGSGSVPVVPAPLILPAGLGTLSFITEGGQALKAPAIGDEISIGFGLQGDIKIVGRQHSRQSKKLWQELGIPPWLRERIPLLYFGEQLIAAAGVFVTQAGQAKENEPCWHLHWVKPELNNKNK</sequence>
<comment type="function">
    <text evidence="8">Ligates lysine onto the cytidine present at position 34 of the AUA codon-specific tRNA(Ile) that contains the anticodon CAU, in an ATP-dependent manner. Cytidine is converted to lysidine, thus changing the amino acid specificity of the tRNA from methionine to isoleucine.</text>
</comment>
<accession>A0A0H3NT77</accession>
<dbReference type="GO" id="GO:0006400">
    <property type="term" value="P:tRNA modification"/>
    <property type="evidence" value="ECO:0007669"/>
    <property type="project" value="UniProtKB-UniRule"/>
</dbReference>
<name>A0A0H3NT77_YERE1</name>
<dbReference type="Pfam" id="PF11734">
    <property type="entry name" value="TilS_C"/>
    <property type="match status" value="1"/>
</dbReference>
<evidence type="ECO:0000256" key="5">
    <source>
        <dbReference type="ARBA" id="ARBA00022741"/>
    </source>
</evidence>
<dbReference type="Pfam" id="PF09179">
    <property type="entry name" value="TilS"/>
    <property type="match status" value="1"/>
</dbReference>
<dbReference type="SMART" id="SM00977">
    <property type="entry name" value="TilS_C"/>
    <property type="match status" value="1"/>
</dbReference>
<evidence type="ECO:0000313" key="10">
    <source>
        <dbReference type="EMBL" id="CBY28409.1"/>
    </source>
</evidence>
<dbReference type="HAMAP" id="MF_01161">
    <property type="entry name" value="tRNA_Ile_lys_synt"/>
    <property type="match status" value="1"/>
</dbReference>
<evidence type="ECO:0000256" key="3">
    <source>
        <dbReference type="ARBA" id="ARBA00022598"/>
    </source>
</evidence>
<dbReference type="KEGG" id="yey:Y11_41211"/>
<evidence type="ECO:0000256" key="4">
    <source>
        <dbReference type="ARBA" id="ARBA00022694"/>
    </source>
</evidence>
<evidence type="ECO:0000313" key="11">
    <source>
        <dbReference type="Proteomes" id="UP000008084"/>
    </source>
</evidence>
<evidence type="ECO:0000256" key="6">
    <source>
        <dbReference type="ARBA" id="ARBA00022840"/>
    </source>
</evidence>
<dbReference type="Gene3D" id="3.40.50.620">
    <property type="entry name" value="HUPs"/>
    <property type="match status" value="1"/>
</dbReference>
<dbReference type="GO" id="GO:0032267">
    <property type="term" value="F:tRNA(Ile)-lysidine synthase activity"/>
    <property type="evidence" value="ECO:0007669"/>
    <property type="project" value="UniProtKB-EC"/>
</dbReference>
<dbReference type="RefSeq" id="WP_005164010.1">
    <property type="nucleotide sequence ID" value="NC_017564.1"/>
</dbReference>
<dbReference type="GO" id="GO:0005737">
    <property type="term" value="C:cytoplasm"/>
    <property type="evidence" value="ECO:0007669"/>
    <property type="project" value="UniProtKB-SubCell"/>
</dbReference>
<dbReference type="NCBIfam" id="TIGR02433">
    <property type="entry name" value="lysidine_TilS_C"/>
    <property type="match status" value="1"/>
</dbReference>
<dbReference type="PATRIC" id="fig|930944.6.peg.4100"/>
<dbReference type="GO" id="GO:0005524">
    <property type="term" value="F:ATP binding"/>
    <property type="evidence" value="ECO:0007669"/>
    <property type="project" value="UniProtKB-UniRule"/>
</dbReference>
<comment type="similarity">
    <text evidence="8">Belongs to the tRNA(Ile)-lysidine synthase family.</text>
</comment>
<evidence type="ECO:0000259" key="9">
    <source>
        <dbReference type="SMART" id="SM00977"/>
    </source>
</evidence>
<protein>
    <recommendedName>
        <fullName evidence="8">tRNA(Ile)-lysidine synthase</fullName>
        <ecNumber evidence="8">6.3.4.19</ecNumber>
    </recommendedName>
    <alternativeName>
        <fullName evidence="8">tRNA(Ile)-2-lysyl-cytidine synthase</fullName>
    </alternativeName>
    <alternativeName>
        <fullName evidence="8">tRNA(Ile)-lysidine synthetase</fullName>
    </alternativeName>
</protein>
<dbReference type="InterPro" id="IPR011063">
    <property type="entry name" value="TilS/TtcA_N"/>
</dbReference>
<dbReference type="SUPFAM" id="SSF56037">
    <property type="entry name" value="PheT/TilS domain"/>
    <property type="match status" value="1"/>
</dbReference>
<keyword evidence="5 8" id="KW-0547">Nucleotide-binding</keyword>
<dbReference type="Pfam" id="PF01171">
    <property type="entry name" value="ATP_bind_3"/>
    <property type="match status" value="1"/>
</dbReference>
<evidence type="ECO:0000256" key="2">
    <source>
        <dbReference type="ARBA" id="ARBA00022490"/>
    </source>
</evidence>
<dbReference type="InterPro" id="IPR012795">
    <property type="entry name" value="tRNA_Ile_lys_synt_N"/>
</dbReference>
<comment type="domain">
    <text evidence="8">The N-terminal region contains the highly conserved SGGXDS motif, predicted to be a P-loop motif involved in ATP binding.</text>
</comment>
<keyword evidence="3 8" id="KW-0436">Ligase</keyword>
<dbReference type="PANTHER" id="PTHR43033:SF1">
    <property type="entry name" value="TRNA(ILE)-LYSIDINE SYNTHASE-RELATED"/>
    <property type="match status" value="1"/>
</dbReference>
<dbReference type="EMBL" id="FR729477">
    <property type="protein sequence ID" value="CBY28409.1"/>
    <property type="molecule type" value="Genomic_DNA"/>
</dbReference>
<feature type="binding site" evidence="8">
    <location>
        <begin position="30"/>
        <end position="35"/>
    </location>
    <ligand>
        <name>ATP</name>
        <dbReference type="ChEBI" id="CHEBI:30616"/>
    </ligand>
</feature>
<keyword evidence="6 8" id="KW-0067">ATP-binding</keyword>
<dbReference type="InterPro" id="IPR012796">
    <property type="entry name" value="Lysidine-tRNA-synth_C"/>
</dbReference>
<dbReference type="InterPro" id="IPR012094">
    <property type="entry name" value="tRNA_Ile_lys_synt"/>
</dbReference>
<keyword evidence="4 8" id="KW-0819">tRNA processing</keyword>
<dbReference type="Gene3D" id="1.20.59.20">
    <property type="match status" value="1"/>
</dbReference>
<dbReference type="AlphaFoldDB" id="A0A0H3NT77"/>
<gene>
    <name evidence="8" type="primary">tilS</name>
    <name evidence="10" type="ordered locus">Y11_41211</name>
</gene>
<dbReference type="GeneID" id="31412030"/>